<dbReference type="Proteomes" id="UP000315349">
    <property type="component" value="Chromosome"/>
</dbReference>
<evidence type="ECO:0000313" key="3">
    <source>
        <dbReference type="Proteomes" id="UP000315349"/>
    </source>
</evidence>
<dbReference type="SUPFAM" id="SSF51658">
    <property type="entry name" value="Xylose isomerase-like"/>
    <property type="match status" value="1"/>
</dbReference>
<feature type="domain" description="Xylose isomerase-like TIM barrel" evidence="1">
    <location>
        <begin position="24"/>
        <end position="224"/>
    </location>
</feature>
<dbReference type="Gene3D" id="3.20.20.150">
    <property type="entry name" value="Divalent-metal-dependent TIM barrel enzymes"/>
    <property type="match status" value="1"/>
</dbReference>
<dbReference type="PANTHER" id="PTHR12110">
    <property type="entry name" value="HYDROXYPYRUVATE ISOMERASE"/>
    <property type="match status" value="1"/>
</dbReference>
<dbReference type="InterPro" id="IPR050312">
    <property type="entry name" value="IolE/XylAMocC-like"/>
</dbReference>
<dbReference type="Pfam" id="PF01261">
    <property type="entry name" value="AP_endonuc_2"/>
    <property type="match status" value="1"/>
</dbReference>
<reference evidence="2 3" key="1">
    <citation type="submission" date="2019-02" db="EMBL/GenBank/DDBJ databases">
        <title>Deep-cultivation of Planctomycetes and their phenomic and genomic characterization uncovers novel biology.</title>
        <authorList>
            <person name="Wiegand S."/>
            <person name="Jogler M."/>
            <person name="Boedeker C."/>
            <person name="Pinto D."/>
            <person name="Vollmers J."/>
            <person name="Rivas-Marin E."/>
            <person name="Kohn T."/>
            <person name="Peeters S.H."/>
            <person name="Heuer A."/>
            <person name="Rast P."/>
            <person name="Oberbeckmann S."/>
            <person name="Bunk B."/>
            <person name="Jeske O."/>
            <person name="Meyerdierks A."/>
            <person name="Storesund J.E."/>
            <person name="Kallscheuer N."/>
            <person name="Luecker S."/>
            <person name="Lage O.M."/>
            <person name="Pohl T."/>
            <person name="Merkel B.J."/>
            <person name="Hornburger P."/>
            <person name="Mueller R.-W."/>
            <person name="Bruemmer F."/>
            <person name="Labrenz M."/>
            <person name="Spormann A.M."/>
            <person name="Op den Camp H."/>
            <person name="Overmann J."/>
            <person name="Amann R."/>
            <person name="Jetten M.S.M."/>
            <person name="Mascher T."/>
            <person name="Medema M.H."/>
            <person name="Devos D.P."/>
            <person name="Kaster A.-K."/>
            <person name="Ovreas L."/>
            <person name="Rohde M."/>
            <person name="Galperin M.Y."/>
            <person name="Jogler C."/>
        </authorList>
    </citation>
    <scope>NUCLEOTIDE SEQUENCE [LARGE SCALE GENOMIC DNA]</scope>
    <source>
        <strain evidence="2 3">Spb1</strain>
    </source>
</reference>
<protein>
    <recommendedName>
        <fullName evidence="1">Xylose isomerase-like TIM barrel domain-containing protein</fullName>
    </recommendedName>
</protein>
<proteinExistence type="predicted"/>
<dbReference type="InterPro" id="IPR013022">
    <property type="entry name" value="Xyl_isomerase-like_TIM-brl"/>
</dbReference>
<evidence type="ECO:0000259" key="1">
    <source>
        <dbReference type="Pfam" id="PF01261"/>
    </source>
</evidence>
<dbReference type="PANTHER" id="PTHR12110:SF53">
    <property type="entry name" value="BLR5974 PROTEIN"/>
    <property type="match status" value="1"/>
</dbReference>
<dbReference type="InterPro" id="IPR036237">
    <property type="entry name" value="Xyl_isomerase-like_sf"/>
</dbReference>
<dbReference type="AlphaFoldDB" id="A0A518GJU0"/>
<gene>
    <name evidence="2" type="ORF">Spb1_07390</name>
</gene>
<dbReference type="EMBL" id="CP036299">
    <property type="protein sequence ID" value="QDV28873.1"/>
    <property type="molecule type" value="Genomic_DNA"/>
</dbReference>
<keyword evidence="3" id="KW-1185">Reference proteome</keyword>
<dbReference type="OrthoDB" id="253436at2"/>
<dbReference type="RefSeq" id="WP_145295924.1">
    <property type="nucleotide sequence ID" value="NZ_CP036299.1"/>
</dbReference>
<accession>A0A518GJU0</accession>
<name>A0A518GJU0_9PLAN</name>
<sequence length="247" mass="27782">MFVAISSRCFSDVSFAEACSQIADLHYDKLELWMDDASEHLKSSYVAENPERFVKQYREATRLTPVAISLEQDLPPGPFESICKLAKILKITQITIPAGALGTPFNEEIDRLRSRQAIASTSGIRLSLKMKTSTLTEDPRTAFELCQSVQGLGITLDPSAVICGPFSNQSIDPVFPYTYHTHLRDTSPTQLQIPVGLGEVDYNRIISQLQRCNYTRALSVEMYPELITDTDRSLELRKMRMLLESLL</sequence>
<organism evidence="2 3">
    <name type="scientific">Planctopirus ephydatiae</name>
    <dbReference type="NCBI Taxonomy" id="2528019"/>
    <lineage>
        <taxon>Bacteria</taxon>
        <taxon>Pseudomonadati</taxon>
        <taxon>Planctomycetota</taxon>
        <taxon>Planctomycetia</taxon>
        <taxon>Planctomycetales</taxon>
        <taxon>Planctomycetaceae</taxon>
        <taxon>Planctopirus</taxon>
    </lineage>
</organism>
<evidence type="ECO:0000313" key="2">
    <source>
        <dbReference type="EMBL" id="QDV28873.1"/>
    </source>
</evidence>
<dbReference type="KEGG" id="peh:Spb1_07390"/>